<dbReference type="STRING" id="1384054.N790_09585"/>
<name>A0A091AZ76_9GAMM</name>
<organism evidence="1 2">
    <name type="scientific">Arenimonas malthae CC-JY-1</name>
    <dbReference type="NCBI Taxonomy" id="1384054"/>
    <lineage>
        <taxon>Bacteria</taxon>
        <taxon>Pseudomonadati</taxon>
        <taxon>Pseudomonadota</taxon>
        <taxon>Gammaproteobacteria</taxon>
        <taxon>Lysobacterales</taxon>
        <taxon>Lysobacteraceae</taxon>
        <taxon>Arenimonas</taxon>
    </lineage>
</organism>
<dbReference type="AlphaFoldDB" id="A0A091AZ76"/>
<comment type="caution">
    <text evidence="1">The sequence shown here is derived from an EMBL/GenBank/DDBJ whole genome shotgun (WGS) entry which is preliminary data.</text>
</comment>
<proteinExistence type="predicted"/>
<dbReference type="Pfam" id="PF20043">
    <property type="entry name" value="DUF6445"/>
    <property type="match status" value="2"/>
</dbReference>
<sequence>MVDDALAEPGRWVELAARHAAEFAVDPHAGHPVRRLALPGPVLTQLDVYFSEFLREPLGFRRVLDAQGWLSLATAAAPRPSRASTHLPGQGTAVFSLCLFEDPALGGTLFPDPRAGAAAPPLGRVPARYNRLVVFDGGRWHAPDIGPAAALSEDPRRGRLTLDARFTCRRRAQ</sequence>
<protein>
    <recommendedName>
        <fullName evidence="3">Prolyl 4-hydroxylase alpha subunit Fe(2+) 2OG dioxygenase domain-containing protein</fullName>
    </recommendedName>
</protein>
<dbReference type="Proteomes" id="UP000029392">
    <property type="component" value="Unassembled WGS sequence"/>
</dbReference>
<accession>A0A091AZ76</accession>
<reference evidence="1 2" key="1">
    <citation type="submission" date="2013-09" db="EMBL/GenBank/DDBJ databases">
        <title>Genome sequencing of Arenimonas malthae.</title>
        <authorList>
            <person name="Chen F."/>
            <person name="Wang G."/>
        </authorList>
    </citation>
    <scope>NUCLEOTIDE SEQUENCE [LARGE SCALE GENOMIC DNA]</scope>
    <source>
        <strain evidence="1 2">CC-JY-1</strain>
    </source>
</reference>
<dbReference type="PATRIC" id="fig|1384054.3.peg.2027"/>
<keyword evidence="2" id="KW-1185">Reference proteome</keyword>
<evidence type="ECO:0000313" key="1">
    <source>
        <dbReference type="EMBL" id="KFN45633.1"/>
    </source>
</evidence>
<dbReference type="InterPro" id="IPR045617">
    <property type="entry name" value="DUF6445"/>
</dbReference>
<evidence type="ECO:0000313" key="2">
    <source>
        <dbReference type="Proteomes" id="UP000029392"/>
    </source>
</evidence>
<dbReference type="EMBL" id="AVCH01000179">
    <property type="protein sequence ID" value="KFN45633.1"/>
    <property type="molecule type" value="Genomic_DNA"/>
</dbReference>
<evidence type="ECO:0008006" key="3">
    <source>
        <dbReference type="Google" id="ProtNLM"/>
    </source>
</evidence>
<gene>
    <name evidence="1" type="ORF">N790_09585</name>
</gene>